<protein>
    <recommendedName>
        <fullName evidence="4">Secreted protein</fullName>
    </recommendedName>
</protein>
<evidence type="ECO:0008006" key="4">
    <source>
        <dbReference type="Google" id="ProtNLM"/>
    </source>
</evidence>
<evidence type="ECO:0000256" key="1">
    <source>
        <dbReference type="SAM" id="SignalP"/>
    </source>
</evidence>
<reference evidence="2 3" key="1">
    <citation type="submission" date="2019-12" db="EMBL/GenBank/DDBJ databases">
        <authorList>
            <person name="Jiao W.-B."/>
            <person name="Schneeberger K."/>
        </authorList>
    </citation>
    <scope>NUCLEOTIDE SEQUENCE [LARGE SCALE GENOMIC DNA]</scope>
    <source>
        <strain evidence="3">cv. C24</strain>
    </source>
</reference>
<keyword evidence="1" id="KW-0732">Signal</keyword>
<evidence type="ECO:0000313" key="3">
    <source>
        <dbReference type="Proteomes" id="UP000434276"/>
    </source>
</evidence>
<dbReference type="AlphaFoldDB" id="A0A5S9WUR2"/>
<organism evidence="2 3">
    <name type="scientific">Arabidopsis thaliana</name>
    <name type="common">Mouse-ear cress</name>
    <dbReference type="NCBI Taxonomy" id="3702"/>
    <lineage>
        <taxon>Eukaryota</taxon>
        <taxon>Viridiplantae</taxon>
        <taxon>Streptophyta</taxon>
        <taxon>Embryophyta</taxon>
        <taxon>Tracheophyta</taxon>
        <taxon>Spermatophyta</taxon>
        <taxon>Magnoliopsida</taxon>
        <taxon>eudicotyledons</taxon>
        <taxon>Gunneridae</taxon>
        <taxon>Pentapetalae</taxon>
        <taxon>rosids</taxon>
        <taxon>malvids</taxon>
        <taxon>Brassicales</taxon>
        <taxon>Brassicaceae</taxon>
        <taxon>Camelineae</taxon>
        <taxon>Arabidopsis</taxon>
    </lineage>
</organism>
<sequence length="76" mass="8621">MNSSSSKPLSFSLILVGLTKSLCSEIQPTTSTFLGSRRALRRQNGRSLDWRGTARRRSLELQSYIFFLSKLKTLIL</sequence>
<feature type="chain" id="PRO_5024958912" description="Secreted protein" evidence="1">
    <location>
        <begin position="24"/>
        <end position="76"/>
    </location>
</feature>
<accession>A0A5S9WUR2</accession>
<feature type="signal peptide" evidence="1">
    <location>
        <begin position="1"/>
        <end position="23"/>
    </location>
</feature>
<proteinExistence type="predicted"/>
<dbReference type="EMBL" id="CACSHJ010000087">
    <property type="protein sequence ID" value="CAA0337089.1"/>
    <property type="molecule type" value="Genomic_DNA"/>
</dbReference>
<name>A0A5S9WUR2_ARATH</name>
<gene>
    <name evidence="2" type="ORF">C24_LOCUS6518</name>
</gene>
<evidence type="ECO:0000313" key="2">
    <source>
        <dbReference type="EMBL" id="CAA0337089.1"/>
    </source>
</evidence>
<dbReference type="Proteomes" id="UP000434276">
    <property type="component" value="Unassembled WGS sequence"/>
</dbReference>